<evidence type="ECO:0000313" key="1">
    <source>
        <dbReference type="Ensembl" id="ENSBJAP00000025801.1"/>
    </source>
</evidence>
<sequence length="114" mass="12559">MQKMAELLGLGDKCGEGTSGASVLAGSCLADNRLNLDVYPDGCRWFLQLFEGRRGEVVQVEFLRLSSNDRLLGTTLGILPHLKHLKSLVLKGKFLGPSPSNFSSLVWLMLQHFL</sequence>
<dbReference type="PROSITE" id="PS51257">
    <property type="entry name" value="PROKAR_LIPOPROTEIN"/>
    <property type="match status" value="1"/>
</dbReference>
<reference evidence="1" key="2">
    <citation type="submission" date="2025-09" db="UniProtKB">
        <authorList>
            <consortium name="Ensembl"/>
        </authorList>
    </citation>
    <scope>IDENTIFICATION</scope>
</reference>
<dbReference type="AlphaFoldDB" id="A0A8C0C2J8"/>
<reference evidence="1" key="1">
    <citation type="submission" date="2025-08" db="UniProtKB">
        <authorList>
            <consortium name="Ensembl"/>
        </authorList>
    </citation>
    <scope>IDENTIFICATION</scope>
</reference>
<proteinExistence type="predicted"/>
<organism evidence="1 2">
    <name type="scientific">Buteo japonicus</name>
    <dbReference type="NCBI Taxonomy" id="224669"/>
    <lineage>
        <taxon>Eukaryota</taxon>
        <taxon>Metazoa</taxon>
        <taxon>Chordata</taxon>
        <taxon>Craniata</taxon>
        <taxon>Vertebrata</taxon>
        <taxon>Euteleostomi</taxon>
        <taxon>Archelosauria</taxon>
        <taxon>Archosauria</taxon>
        <taxon>Dinosauria</taxon>
        <taxon>Saurischia</taxon>
        <taxon>Theropoda</taxon>
        <taxon>Coelurosauria</taxon>
        <taxon>Aves</taxon>
        <taxon>Neognathae</taxon>
        <taxon>Neoaves</taxon>
        <taxon>Telluraves</taxon>
        <taxon>Accipitrimorphae</taxon>
        <taxon>Accipitriformes</taxon>
        <taxon>Accipitridae</taxon>
        <taxon>Accipitrinae</taxon>
        <taxon>Buteo</taxon>
    </lineage>
</organism>
<name>A0A8C0C2J8_9AVES</name>
<accession>A0A8C0C2J8</accession>
<dbReference type="Proteomes" id="UP000694555">
    <property type="component" value="Unplaced"/>
</dbReference>
<protein>
    <submittedName>
        <fullName evidence="1">Uncharacterized protein</fullName>
    </submittedName>
</protein>
<evidence type="ECO:0000313" key="2">
    <source>
        <dbReference type="Proteomes" id="UP000694555"/>
    </source>
</evidence>
<dbReference type="Ensembl" id="ENSBJAT00000026503.1">
    <property type="protein sequence ID" value="ENSBJAP00000025801.1"/>
    <property type="gene ID" value="ENSBJAG00000016410.1"/>
</dbReference>
<keyword evidence="2" id="KW-1185">Reference proteome</keyword>